<accession>A0A845M4M8</accession>
<feature type="region of interest" description="Disordered" evidence="1">
    <location>
        <begin position="85"/>
        <end position="112"/>
    </location>
</feature>
<reference evidence="2 3" key="1">
    <citation type="submission" date="2019-12" db="EMBL/GenBank/DDBJ databases">
        <title>Maritimibacter sp. nov. sp. isolated from sea sand.</title>
        <authorList>
            <person name="Kim J."/>
            <person name="Jeong S.E."/>
            <person name="Jung H.S."/>
            <person name="Jeon C.O."/>
        </authorList>
    </citation>
    <scope>NUCLEOTIDE SEQUENCE [LARGE SCALE GENOMIC DNA]</scope>
    <source>
        <strain evidence="2 3">DP07</strain>
    </source>
</reference>
<dbReference type="Proteomes" id="UP000467322">
    <property type="component" value="Unassembled WGS sequence"/>
</dbReference>
<evidence type="ECO:0008006" key="4">
    <source>
        <dbReference type="Google" id="ProtNLM"/>
    </source>
</evidence>
<dbReference type="EMBL" id="WTUX01000010">
    <property type="protein sequence ID" value="MZR12433.1"/>
    <property type="molecule type" value="Genomic_DNA"/>
</dbReference>
<comment type="caution">
    <text evidence="2">The sequence shown here is derived from an EMBL/GenBank/DDBJ whole genome shotgun (WGS) entry which is preliminary data.</text>
</comment>
<evidence type="ECO:0000256" key="1">
    <source>
        <dbReference type="SAM" id="MobiDB-lite"/>
    </source>
</evidence>
<dbReference type="AlphaFoldDB" id="A0A845M4M8"/>
<sequence>MKPVLALSLSLIVAVAGVLLAGAKGAPAGMGQQIVICTGMGIKTITLGADGEPVEEVDLCPEAHSIFAQAADMPPVPVFAPRAIGTVEPAGPAPRASRDELEPSARGPPRTV</sequence>
<dbReference type="RefSeq" id="WP_161350554.1">
    <property type="nucleotide sequence ID" value="NZ_WTUX01000010.1"/>
</dbReference>
<protein>
    <recommendedName>
        <fullName evidence="4">DUF2946 domain-containing protein</fullName>
    </recommendedName>
</protein>
<organism evidence="2 3">
    <name type="scientific">Maritimibacter harenae</name>
    <dbReference type="NCBI Taxonomy" id="2606218"/>
    <lineage>
        <taxon>Bacteria</taxon>
        <taxon>Pseudomonadati</taxon>
        <taxon>Pseudomonadota</taxon>
        <taxon>Alphaproteobacteria</taxon>
        <taxon>Rhodobacterales</taxon>
        <taxon>Roseobacteraceae</taxon>
        <taxon>Maritimibacter</taxon>
    </lineage>
</organism>
<gene>
    <name evidence="2" type="ORF">GQE99_05315</name>
</gene>
<evidence type="ECO:0000313" key="3">
    <source>
        <dbReference type="Proteomes" id="UP000467322"/>
    </source>
</evidence>
<proteinExistence type="predicted"/>
<name>A0A845M4M8_9RHOB</name>
<keyword evidence="3" id="KW-1185">Reference proteome</keyword>
<evidence type="ECO:0000313" key="2">
    <source>
        <dbReference type="EMBL" id="MZR12433.1"/>
    </source>
</evidence>